<dbReference type="STRING" id="1817756.A2140_09415"/>
<reference evidence="1 2" key="1">
    <citation type="journal article" date="2016" name="Nat. Commun.">
        <title>Thousands of microbial genomes shed light on interconnected biogeochemical processes in an aquifer system.</title>
        <authorList>
            <person name="Anantharaman K."/>
            <person name="Brown C.T."/>
            <person name="Hug L.A."/>
            <person name="Sharon I."/>
            <person name="Castelle C.J."/>
            <person name="Probst A.J."/>
            <person name="Thomas B.C."/>
            <person name="Singh A."/>
            <person name="Wilkins M.J."/>
            <person name="Karaoz U."/>
            <person name="Brodie E.L."/>
            <person name="Williams K.H."/>
            <person name="Hubbard S.S."/>
            <person name="Banfield J.F."/>
        </authorList>
    </citation>
    <scope>NUCLEOTIDE SEQUENCE [LARGE SCALE GENOMIC DNA]</scope>
</reference>
<evidence type="ECO:0000313" key="1">
    <source>
        <dbReference type="EMBL" id="OGI38453.1"/>
    </source>
</evidence>
<name>A0A1F6SZZ3_9PROT</name>
<organism evidence="1 2">
    <name type="scientific">Candidatus Muproteobacteria bacterium RBG_16_62_13</name>
    <dbReference type="NCBI Taxonomy" id="1817756"/>
    <lineage>
        <taxon>Bacteria</taxon>
        <taxon>Pseudomonadati</taxon>
        <taxon>Pseudomonadota</taxon>
        <taxon>Candidatus Muproteobacteria</taxon>
    </lineage>
</organism>
<proteinExistence type="predicted"/>
<evidence type="ECO:0000313" key="2">
    <source>
        <dbReference type="Proteomes" id="UP000178379"/>
    </source>
</evidence>
<dbReference type="Proteomes" id="UP000178379">
    <property type="component" value="Unassembled WGS sequence"/>
</dbReference>
<accession>A0A1F6SZZ3</accession>
<comment type="caution">
    <text evidence="1">The sequence shown here is derived from an EMBL/GenBank/DDBJ whole genome shotgun (WGS) entry which is preliminary data.</text>
</comment>
<dbReference type="AlphaFoldDB" id="A0A1F6SZZ3"/>
<protein>
    <submittedName>
        <fullName evidence="1">Uncharacterized protein</fullName>
    </submittedName>
</protein>
<gene>
    <name evidence="1" type="ORF">A2140_09415</name>
</gene>
<sequence length="124" mass="13338">MGVKRPGESDSDLAAVDGDLSGLDDVGQVLPKLAAGTIAEENPESVGLTAEELGHVAPGCFVQFGANGMRCWMEISRIEGDTISGRLHPELSNPICLIEYYNADIISIHRDQITALGCDRYCWC</sequence>
<dbReference type="EMBL" id="MFSQ01000123">
    <property type="protein sequence ID" value="OGI38453.1"/>
    <property type="molecule type" value="Genomic_DNA"/>
</dbReference>